<dbReference type="Proteomes" id="UP000254208">
    <property type="component" value="Unassembled WGS sequence"/>
</dbReference>
<gene>
    <name evidence="1" type="primary">torR_1</name>
    <name evidence="1" type="ORF">NCTC11801_01276</name>
</gene>
<reference evidence="1 2" key="1">
    <citation type="submission" date="2018-06" db="EMBL/GenBank/DDBJ databases">
        <authorList>
            <consortium name="Pathogen Informatics"/>
            <person name="Doyle S."/>
        </authorList>
    </citation>
    <scope>NUCLEOTIDE SEQUENCE [LARGE SCALE GENOMIC DNA]</scope>
    <source>
        <strain evidence="1 2">NCTC11801</strain>
    </source>
</reference>
<dbReference type="AlphaFoldDB" id="A0A379FNL4"/>
<evidence type="ECO:0000313" key="2">
    <source>
        <dbReference type="Proteomes" id="UP000254208"/>
    </source>
</evidence>
<dbReference type="InterPro" id="IPR011006">
    <property type="entry name" value="CheY-like_superfamily"/>
</dbReference>
<dbReference type="SUPFAM" id="SSF52172">
    <property type="entry name" value="CheY-like"/>
    <property type="match status" value="1"/>
</dbReference>
<organism evidence="1 2">
    <name type="scientific">Providencia rettgeri</name>
    <dbReference type="NCBI Taxonomy" id="587"/>
    <lineage>
        <taxon>Bacteria</taxon>
        <taxon>Pseudomonadati</taxon>
        <taxon>Pseudomonadota</taxon>
        <taxon>Gammaproteobacteria</taxon>
        <taxon>Enterobacterales</taxon>
        <taxon>Morganellaceae</taxon>
        <taxon>Providencia</taxon>
    </lineage>
</organism>
<dbReference type="EMBL" id="UGTZ01000001">
    <property type="protein sequence ID" value="SUC30350.1"/>
    <property type="molecule type" value="Genomic_DNA"/>
</dbReference>
<name>A0A379FNL4_PRORE</name>
<sequence length="46" mass="5325">MTSHHIVVVEDEPVTQARLQAYFEQEGYRVSVTGMVQVYAKLWISK</sequence>
<evidence type="ECO:0000313" key="1">
    <source>
        <dbReference type="EMBL" id="SUC30350.1"/>
    </source>
</evidence>
<protein>
    <submittedName>
        <fullName evidence="1">TorCAD operon transcriptional regulatory protein torR</fullName>
    </submittedName>
</protein>
<accession>A0A379FNL4</accession>
<proteinExistence type="predicted"/>